<dbReference type="Proteomes" id="UP000005089">
    <property type="component" value="Unassembled WGS sequence"/>
</dbReference>
<proteinExistence type="inferred from homology"/>
<dbReference type="InterPro" id="IPR035680">
    <property type="entry name" value="Clx_II_MBL"/>
</dbReference>
<accession>C3XAF7</accession>
<dbReference type="InterPro" id="IPR032282">
    <property type="entry name" value="HAGH_C"/>
</dbReference>
<comment type="cofactor">
    <cofactor evidence="7">
        <name>Zn(2+)</name>
        <dbReference type="ChEBI" id="CHEBI:29105"/>
    </cofactor>
    <text evidence="7">Binds 2 Zn(2+) ions per subunit.</text>
</comment>
<dbReference type="Pfam" id="PF00753">
    <property type="entry name" value="Lactamase_B"/>
    <property type="match status" value="1"/>
</dbReference>
<evidence type="ECO:0000256" key="5">
    <source>
        <dbReference type="ARBA" id="ARBA00022801"/>
    </source>
</evidence>
<evidence type="ECO:0000256" key="1">
    <source>
        <dbReference type="ARBA" id="ARBA00001623"/>
    </source>
</evidence>
<dbReference type="UniPathway" id="UPA00619">
    <property type="reaction ID" value="UER00676"/>
</dbReference>
<dbReference type="STRING" id="847.BRW83_0918"/>
<dbReference type="OrthoDB" id="9802248at2"/>
<evidence type="ECO:0000256" key="2">
    <source>
        <dbReference type="ARBA" id="ARBA00004963"/>
    </source>
</evidence>
<evidence type="ECO:0000256" key="3">
    <source>
        <dbReference type="ARBA" id="ARBA00006759"/>
    </source>
</evidence>
<feature type="binding site" evidence="7">
    <location>
        <position position="119"/>
    </location>
    <ligand>
        <name>Zn(2+)</name>
        <dbReference type="ChEBI" id="CHEBI:29105"/>
        <label>1</label>
    </ligand>
</feature>
<name>C3XAF7_OXAFO</name>
<dbReference type="HAMAP" id="MF_01374">
    <property type="entry name" value="Glyoxalase_2"/>
    <property type="match status" value="1"/>
</dbReference>
<dbReference type="InterPro" id="IPR017782">
    <property type="entry name" value="Hydroxyacylglutathione_Hdrlase"/>
</dbReference>
<dbReference type="InterPro" id="IPR036866">
    <property type="entry name" value="RibonucZ/Hydroxyglut_hydro"/>
</dbReference>
<dbReference type="AlphaFoldDB" id="C3XAF7"/>
<dbReference type="GO" id="GO:0019243">
    <property type="term" value="P:methylglyoxal catabolic process to D-lactate via S-lactoyl-glutathione"/>
    <property type="evidence" value="ECO:0007669"/>
    <property type="project" value="UniProtKB-UniRule"/>
</dbReference>
<feature type="binding site" evidence="7">
    <location>
        <position position="138"/>
    </location>
    <ligand>
        <name>Zn(2+)</name>
        <dbReference type="ChEBI" id="CHEBI:29105"/>
        <label>2</label>
    </ligand>
</feature>
<dbReference type="HOGENOM" id="CLU_030571_4_1_4"/>
<dbReference type="InterPro" id="IPR001279">
    <property type="entry name" value="Metallo-B-lactamas"/>
</dbReference>
<dbReference type="Gene3D" id="3.60.15.10">
    <property type="entry name" value="Ribonuclease Z/Hydroxyacylglutathione hydrolase-like"/>
    <property type="match status" value="1"/>
</dbReference>
<gene>
    <name evidence="7 9" type="primary">gloB</name>
    <name evidence="9" type="ORF">OFBG_01211</name>
</gene>
<feature type="binding site" evidence="7">
    <location>
        <position position="60"/>
    </location>
    <ligand>
        <name>Zn(2+)</name>
        <dbReference type="ChEBI" id="CHEBI:29105"/>
        <label>1</label>
    </ligand>
</feature>
<comment type="subunit">
    <text evidence="7">Monomer.</text>
</comment>
<dbReference type="SUPFAM" id="SSF56281">
    <property type="entry name" value="Metallo-hydrolase/oxidoreductase"/>
    <property type="match status" value="1"/>
</dbReference>
<sequence length="265" mass="29790">MPSSTDQTLQVSPIPAFNDNYIWMIDNRKEAVIVDPGEAGPVLAALQKRSLKLCAIVLTHRHEDHIGGVSRLLQEYSVPVYGPRFDPIESVTQPVQEGDIVTIFELDNLQLSVLDVPGHTKGHIAYYAKKEKWLFCGDMLFGAGCGRMFEGTPEQMWTSLSKLAALPDDVEVFAGHEYTLSNLKFAREIEPDSKALAARIKEDVAKRNRRQPTLPSTIGLEKATNPFLRADREEVMKRLESLGKLKDHDPVNAFAAMREWKNKYV</sequence>
<dbReference type="SMART" id="SM00849">
    <property type="entry name" value="Lactamase_B"/>
    <property type="match status" value="1"/>
</dbReference>
<feature type="binding site" evidence="7">
    <location>
        <position position="62"/>
    </location>
    <ligand>
        <name>Zn(2+)</name>
        <dbReference type="ChEBI" id="CHEBI:29105"/>
        <label>1</label>
    </ligand>
</feature>
<dbReference type="RefSeq" id="WP_005881156.1">
    <property type="nucleotide sequence ID" value="NZ_CP019430.1"/>
</dbReference>
<evidence type="ECO:0000256" key="6">
    <source>
        <dbReference type="ARBA" id="ARBA00022833"/>
    </source>
</evidence>
<dbReference type="CDD" id="cd07723">
    <property type="entry name" value="hydroxyacylglutathione_hydrolase_MBL-fold"/>
    <property type="match status" value="1"/>
</dbReference>
<comment type="similarity">
    <text evidence="3 7">Belongs to the metallo-beta-lactamase superfamily. Glyoxalase II family.</text>
</comment>
<feature type="binding site" evidence="7">
    <location>
        <position position="138"/>
    </location>
    <ligand>
        <name>Zn(2+)</name>
        <dbReference type="ChEBI" id="CHEBI:29105"/>
        <label>1</label>
    </ligand>
</feature>
<feature type="binding site" evidence="7">
    <location>
        <position position="64"/>
    </location>
    <ligand>
        <name>Zn(2+)</name>
        <dbReference type="ChEBI" id="CHEBI:29105"/>
        <label>2</label>
    </ligand>
</feature>
<reference evidence="9 10" key="1">
    <citation type="submission" date="2009-02" db="EMBL/GenBank/DDBJ databases">
        <title>The Genome Sequence of Oxalobacter formigenes OXCC13.</title>
        <authorList>
            <consortium name="The Broad Institute Genome Sequencing Platform"/>
            <person name="Ward D."/>
            <person name="Young S.K."/>
            <person name="Kodira C.D."/>
            <person name="Zeng Q."/>
            <person name="Koehrsen M."/>
            <person name="Alvarado L."/>
            <person name="Berlin A."/>
            <person name="Borenstein D."/>
            <person name="Chen Z."/>
            <person name="Engels R."/>
            <person name="Freedman E."/>
            <person name="Gellesch M."/>
            <person name="Goldberg J."/>
            <person name="Griggs A."/>
            <person name="Gujja S."/>
            <person name="Heiman D."/>
            <person name="Hepburn T."/>
            <person name="Howarth C."/>
            <person name="Jen D."/>
            <person name="Larson L."/>
            <person name="Lewis B."/>
            <person name="Mehta T."/>
            <person name="Park D."/>
            <person name="Pearson M."/>
            <person name="Roberts A."/>
            <person name="Saif S."/>
            <person name="Shea T."/>
            <person name="Shenoy N."/>
            <person name="Sisk P."/>
            <person name="Stolte C."/>
            <person name="Sykes S."/>
            <person name="Walk T."/>
            <person name="White J."/>
            <person name="Yandava C."/>
            <person name="Allison M.J."/>
            <person name="Lander E."/>
            <person name="Nusbaum C."/>
            <person name="Galagan J."/>
            <person name="Birren B."/>
        </authorList>
    </citation>
    <scope>NUCLEOTIDE SEQUENCE [LARGE SCALE GENOMIC DNA]</scope>
    <source>
        <strain evidence="9 10">OXCC13</strain>
    </source>
</reference>
<comment type="catalytic activity">
    <reaction evidence="1 7">
        <text>an S-(2-hydroxyacyl)glutathione + H2O = a 2-hydroxy carboxylate + glutathione + H(+)</text>
        <dbReference type="Rhea" id="RHEA:21864"/>
        <dbReference type="ChEBI" id="CHEBI:15377"/>
        <dbReference type="ChEBI" id="CHEBI:15378"/>
        <dbReference type="ChEBI" id="CHEBI:57925"/>
        <dbReference type="ChEBI" id="CHEBI:58896"/>
        <dbReference type="ChEBI" id="CHEBI:71261"/>
        <dbReference type="EC" id="3.1.2.6"/>
    </reaction>
</comment>
<protein>
    <recommendedName>
        <fullName evidence="7">Hydroxyacylglutathione hydrolase</fullName>
        <ecNumber evidence="7">3.1.2.6</ecNumber>
    </recommendedName>
    <alternativeName>
        <fullName evidence="7">Glyoxalase II</fullName>
        <shortName evidence="7">Glx II</shortName>
    </alternativeName>
</protein>
<evidence type="ECO:0000256" key="7">
    <source>
        <dbReference type="HAMAP-Rule" id="MF_01374"/>
    </source>
</evidence>
<feature type="binding site" evidence="7">
    <location>
        <position position="176"/>
    </location>
    <ligand>
        <name>Zn(2+)</name>
        <dbReference type="ChEBI" id="CHEBI:29105"/>
        <label>2</label>
    </ligand>
</feature>
<comment type="pathway">
    <text evidence="2 7">Secondary metabolite metabolism; methylglyoxal degradation; (R)-lactate from methylglyoxal: step 2/2.</text>
</comment>
<comment type="function">
    <text evidence="7">Thiolesterase that catalyzes the hydrolysis of S-D-lactoyl-glutathione to form glutathione and D-lactic acid.</text>
</comment>
<feature type="binding site" evidence="7">
    <location>
        <position position="65"/>
    </location>
    <ligand>
        <name>Zn(2+)</name>
        <dbReference type="ChEBI" id="CHEBI:29105"/>
        <label>2</label>
    </ligand>
</feature>
<evidence type="ECO:0000313" key="10">
    <source>
        <dbReference type="Proteomes" id="UP000005089"/>
    </source>
</evidence>
<dbReference type="GO" id="GO:0004416">
    <property type="term" value="F:hydroxyacylglutathione hydrolase activity"/>
    <property type="evidence" value="ECO:0007669"/>
    <property type="project" value="UniProtKB-UniRule"/>
</dbReference>
<keyword evidence="4 7" id="KW-0479">Metal-binding</keyword>
<dbReference type="InterPro" id="IPR050110">
    <property type="entry name" value="Glyoxalase_II_hydrolase"/>
</dbReference>
<organism evidence="9 10">
    <name type="scientific">Oxalobacter formigenes OXCC13</name>
    <dbReference type="NCBI Taxonomy" id="556269"/>
    <lineage>
        <taxon>Bacteria</taxon>
        <taxon>Pseudomonadati</taxon>
        <taxon>Pseudomonadota</taxon>
        <taxon>Betaproteobacteria</taxon>
        <taxon>Burkholderiales</taxon>
        <taxon>Oxalobacteraceae</taxon>
        <taxon>Oxalobacter</taxon>
    </lineage>
</organism>
<keyword evidence="6 7" id="KW-0862">Zinc</keyword>
<dbReference type="PANTHER" id="PTHR43705">
    <property type="entry name" value="HYDROXYACYLGLUTATHIONE HYDROLASE"/>
    <property type="match status" value="1"/>
</dbReference>
<dbReference type="eggNOG" id="COG0491">
    <property type="taxonomic scope" value="Bacteria"/>
</dbReference>
<evidence type="ECO:0000313" key="9">
    <source>
        <dbReference type="EMBL" id="EEO30183.1"/>
    </source>
</evidence>
<keyword evidence="5 7" id="KW-0378">Hydrolase</keyword>
<dbReference type="NCBIfam" id="TIGR03413">
    <property type="entry name" value="GSH_gloB"/>
    <property type="match status" value="1"/>
</dbReference>
<dbReference type="EC" id="3.1.2.6" evidence="7"/>
<dbReference type="PIRSF" id="PIRSF005457">
    <property type="entry name" value="Glx"/>
    <property type="match status" value="1"/>
</dbReference>
<dbReference type="EMBL" id="GG658170">
    <property type="protein sequence ID" value="EEO30183.1"/>
    <property type="molecule type" value="Genomic_DNA"/>
</dbReference>
<keyword evidence="10" id="KW-1185">Reference proteome</keyword>
<evidence type="ECO:0000256" key="4">
    <source>
        <dbReference type="ARBA" id="ARBA00022723"/>
    </source>
</evidence>
<dbReference type="GO" id="GO:0046872">
    <property type="term" value="F:metal ion binding"/>
    <property type="evidence" value="ECO:0007669"/>
    <property type="project" value="UniProtKB-KW"/>
</dbReference>
<dbReference type="GeneID" id="77134809"/>
<dbReference type="Pfam" id="PF16123">
    <property type="entry name" value="HAGH_C"/>
    <property type="match status" value="1"/>
</dbReference>
<dbReference type="PANTHER" id="PTHR43705:SF1">
    <property type="entry name" value="HYDROXYACYLGLUTATHIONE HYDROLASE GLOB"/>
    <property type="match status" value="1"/>
</dbReference>
<feature type="domain" description="Metallo-beta-lactamase" evidence="8">
    <location>
        <begin position="19"/>
        <end position="176"/>
    </location>
</feature>
<evidence type="ECO:0000259" key="8">
    <source>
        <dbReference type="SMART" id="SM00849"/>
    </source>
</evidence>